<comment type="caution">
    <text evidence="2">The sequence shown here is derived from an EMBL/GenBank/DDBJ whole genome shotgun (WGS) entry which is preliminary data.</text>
</comment>
<dbReference type="InterPro" id="IPR034904">
    <property type="entry name" value="FSCA_dom_sf"/>
</dbReference>
<dbReference type="Gene3D" id="3.30.300.130">
    <property type="entry name" value="Fe-S cluster assembly (FSCA)"/>
    <property type="match status" value="1"/>
</dbReference>
<accession>A0A9X0W6I3</accession>
<sequence>MNRLARFAGFGSDDHGMVDRDDVVAAGAAAGDNAGAEAAQALDDAESLREPIIAALRQVHDPEIPVNIYDLGLIYKIDIADNGDVDVDMTLTAPACPVAGLMPVMVKDAVKTVDGVGEVAVELVWDPPWSPDTMSDEAKLTLGMF</sequence>
<evidence type="ECO:0000259" key="1">
    <source>
        <dbReference type="Pfam" id="PF01883"/>
    </source>
</evidence>
<reference evidence="2 3" key="1">
    <citation type="journal article" date="2020" name="Microorganisms">
        <title>Osmotic Adaptation and Compatible Solute Biosynthesis of Phototrophic Bacteria as Revealed from Genome Analyses.</title>
        <authorList>
            <person name="Imhoff J.F."/>
            <person name="Rahn T."/>
            <person name="Kunzel S."/>
            <person name="Keller A."/>
            <person name="Neulinger S.C."/>
        </authorList>
    </citation>
    <scope>NUCLEOTIDE SEQUENCE [LARGE SCALE GENOMIC DNA]</scope>
    <source>
        <strain evidence="2 3">DSM 25653</strain>
    </source>
</reference>
<dbReference type="Pfam" id="PF01883">
    <property type="entry name" value="FeS_assembly_P"/>
    <property type="match status" value="1"/>
</dbReference>
<dbReference type="RefSeq" id="WP_200240004.1">
    <property type="nucleotide sequence ID" value="NZ_NRRY01000005.1"/>
</dbReference>
<evidence type="ECO:0000313" key="3">
    <source>
        <dbReference type="Proteomes" id="UP001138768"/>
    </source>
</evidence>
<protein>
    <submittedName>
        <fullName evidence="2">SUF system Fe-S cluster assembly protein</fullName>
    </submittedName>
</protein>
<name>A0A9X0W6I3_9GAMM</name>
<dbReference type="InterPro" id="IPR002744">
    <property type="entry name" value="MIP18-like"/>
</dbReference>
<organism evidence="2 3">
    <name type="scientific">Lamprobacter modestohalophilus</name>
    <dbReference type="NCBI Taxonomy" id="1064514"/>
    <lineage>
        <taxon>Bacteria</taxon>
        <taxon>Pseudomonadati</taxon>
        <taxon>Pseudomonadota</taxon>
        <taxon>Gammaproteobacteria</taxon>
        <taxon>Chromatiales</taxon>
        <taxon>Chromatiaceae</taxon>
        <taxon>Lamprobacter</taxon>
    </lineage>
</organism>
<dbReference type="NCBIfam" id="TIGR02945">
    <property type="entry name" value="SUF_assoc"/>
    <property type="match status" value="1"/>
</dbReference>
<dbReference type="InterPro" id="IPR014291">
    <property type="entry name" value="SUF_FeS_clus_asmbl-assoc"/>
</dbReference>
<evidence type="ECO:0000313" key="2">
    <source>
        <dbReference type="EMBL" id="MBK1617782.1"/>
    </source>
</evidence>
<dbReference type="PANTHER" id="PTHR42831">
    <property type="entry name" value="FE-S PROTEIN MATURATION AUXILIARY FACTOR YITW"/>
    <property type="match status" value="1"/>
</dbReference>
<dbReference type="PANTHER" id="PTHR42831:SF1">
    <property type="entry name" value="FE-S PROTEIN MATURATION AUXILIARY FACTOR YITW"/>
    <property type="match status" value="1"/>
</dbReference>
<dbReference type="SUPFAM" id="SSF117916">
    <property type="entry name" value="Fe-S cluster assembly (FSCA) domain-like"/>
    <property type="match status" value="1"/>
</dbReference>
<dbReference type="AlphaFoldDB" id="A0A9X0W6I3"/>
<dbReference type="Proteomes" id="UP001138768">
    <property type="component" value="Unassembled WGS sequence"/>
</dbReference>
<keyword evidence="3" id="KW-1185">Reference proteome</keyword>
<dbReference type="InterPro" id="IPR052339">
    <property type="entry name" value="Fe-S_Maturation_MIP18"/>
</dbReference>
<feature type="domain" description="MIP18 family-like" evidence="1">
    <location>
        <begin position="50"/>
        <end position="121"/>
    </location>
</feature>
<gene>
    <name evidence="2" type="ORF">CKO42_04795</name>
</gene>
<dbReference type="EMBL" id="NRRY01000005">
    <property type="protein sequence ID" value="MBK1617782.1"/>
    <property type="molecule type" value="Genomic_DNA"/>
</dbReference>
<proteinExistence type="predicted"/>